<accession>A0A512C749</accession>
<dbReference type="InterPro" id="IPR015915">
    <property type="entry name" value="Kelch-typ_b-propeller"/>
</dbReference>
<proteinExistence type="predicted"/>
<dbReference type="Proteomes" id="UP000321301">
    <property type="component" value="Unassembled WGS sequence"/>
</dbReference>
<dbReference type="AlphaFoldDB" id="A0A512C749"/>
<evidence type="ECO:0000313" key="1">
    <source>
        <dbReference type="EMBL" id="GEO20029.1"/>
    </source>
</evidence>
<dbReference type="Gene3D" id="2.120.10.80">
    <property type="entry name" value="Kelch-type beta propeller"/>
    <property type="match status" value="2"/>
</dbReference>
<dbReference type="RefSeq" id="WP_146947028.1">
    <property type="nucleotide sequence ID" value="NZ_BJYV01000001.1"/>
</dbReference>
<organism evidence="1 2">
    <name type="scientific">Cyclobacterium qasimii</name>
    <dbReference type="NCBI Taxonomy" id="1350429"/>
    <lineage>
        <taxon>Bacteria</taxon>
        <taxon>Pseudomonadati</taxon>
        <taxon>Bacteroidota</taxon>
        <taxon>Cytophagia</taxon>
        <taxon>Cytophagales</taxon>
        <taxon>Cyclobacteriaceae</taxon>
        <taxon>Cyclobacterium</taxon>
    </lineage>
</organism>
<dbReference type="SUPFAM" id="SSF117281">
    <property type="entry name" value="Kelch motif"/>
    <property type="match status" value="1"/>
</dbReference>
<reference evidence="1 2" key="1">
    <citation type="submission" date="2019-07" db="EMBL/GenBank/DDBJ databases">
        <title>Whole genome shotgun sequence of Cyclobacterium qasimii NBRC 106168.</title>
        <authorList>
            <person name="Hosoyama A."/>
            <person name="Uohara A."/>
            <person name="Ohji S."/>
            <person name="Ichikawa N."/>
        </authorList>
    </citation>
    <scope>NUCLEOTIDE SEQUENCE [LARGE SCALE GENOMIC DNA]</scope>
    <source>
        <strain evidence="1 2">NBRC 106168</strain>
    </source>
</reference>
<dbReference type="EMBL" id="BJYV01000001">
    <property type="protein sequence ID" value="GEO20029.1"/>
    <property type="molecule type" value="Genomic_DNA"/>
</dbReference>
<gene>
    <name evidence="1" type="ORF">CQA01_05630</name>
</gene>
<protein>
    <recommendedName>
        <fullName evidence="3">Galactose oxidase</fullName>
    </recommendedName>
</protein>
<comment type="caution">
    <text evidence="1">The sequence shown here is derived from an EMBL/GenBank/DDBJ whole genome shotgun (WGS) entry which is preliminary data.</text>
</comment>
<keyword evidence="2" id="KW-1185">Reference proteome</keyword>
<sequence>MKYLNILFIGLLIFSLVQCFPSEEVPKDDDLQFKDDDIQSIGSWEKITNLPLGENFKLVSMLGGSGNIYAFLTDRFKSDWNKYLWEYNVESNKWNNIYNLDYKEIRHGSGLFWYENKVNMIGGENVDSNPRKEWFQFDPYDGSVNEIDYDPNGYFSRVGSGFWFVNGVIYFALGDVARDRDQYKFPKYNIINKLLSFEKDIPVTSSFINRYGFFDLLPTFNINNNFYILLESNNSDDNNEIITLLKYNIDDDTWANNVIDIPKPSRREMLSFELFGNLYIGGGIINQEHIFDFYKVNLNDFSYVRVKDIPNSVRYTSNTKVGDQIFIYGSSYNCNDCEDYAIYEFILD</sequence>
<evidence type="ECO:0008006" key="3">
    <source>
        <dbReference type="Google" id="ProtNLM"/>
    </source>
</evidence>
<evidence type="ECO:0000313" key="2">
    <source>
        <dbReference type="Proteomes" id="UP000321301"/>
    </source>
</evidence>
<name>A0A512C749_9BACT</name>